<dbReference type="Proteomes" id="UP000325081">
    <property type="component" value="Unassembled WGS sequence"/>
</dbReference>
<comment type="caution">
    <text evidence="1">The sequence shown here is derived from an EMBL/GenBank/DDBJ whole genome shotgun (WGS) entry which is preliminary data.</text>
</comment>
<protein>
    <submittedName>
        <fullName evidence="1">Chaperone protein DnaJ</fullName>
    </submittedName>
</protein>
<evidence type="ECO:0000313" key="2">
    <source>
        <dbReference type="Proteomes" id="UP000325081"/>
    </source>
</evidence>
<keyword evidence="2" id="KW-1185">Reference proteome</keyword>
<evidence type="ECO:0000313" key="1">
    <source>
        <dbReference type="EMBL" id="GER54526.1"/>
    </source>
</evidence>
<dbReference type="PANTHER" id="PTHR15852">
    <property type="entry name" value="PLASTID TRANSCRIPTIONALLY ACTIVE PROTEIN"/>
    <property type="match status" value="1"/>
</dbReference>
<sequence length="217" mass="23997">MAAILRVTNSLPWVRSEATYTGNGSPAPPDRDPPAAGWLAPSLPKRSWVVRTEARQLVLPKCSSCFSRRYAANLVGESKQAYFTLFVALKMSNLEIQSNVRKASIKRPDPPCVVCGGSGRVDCHDCNGKGRTNHVQSTILPKGEWPKWCRTCRGSGLGCCNRCLGTGEYRDIIGFHFMKKGIEAQDQQRDSLRDLAGSYTLTDLLQYKDQLDSGSER</sequence>
<organism evidence="1 2">
    <name type="scientific">Striga asiatica</name>
    <name type="common">Asiatic witchweed</name>
    <name type="synonym">Buchnera asiatica</name>
    <dbReference type="NCBI Taxonomy" id="4170"/>
    <lineage>
        <taxon>Eukaryota</taxon>
        <taxon>Viridiplantae</taxon>
        <taxon>Streptophyta</taxon>
        <taxon>Embryophyta</taxon>
        <taxon>Tracheophyta</taxon>
        <taxon>Spermatophyta</taxon>
        <taxon>Magnoliopsida</taxon>
        <taxon>eudicotyledons</taxon>
        <taxon>Gunneridae</taxon>
        <taxon>Pentapetalae</taxon>
        <taxon>asterids</taxon>
        <taxon>lamiids</taxon>
        <taxon>Lamiales</taxon>
        <taxon>Orobanchaceae</taxon>
        <taxon>Buchnereae</taxon>
        <taxon>Striga</taxon>
    </lineage>
</organism>
<dbReference type="EMBL" id="BKCP01011292">
    <property type="protein sequence ID" value="GER54526.1"/>
    <property type="molecule type" value="Genomic_DNA"/>
</dbReference>
<dbReference type="PANTHER" id="PTHR15852:SF54">
    <property type="entry name" value="PROTEIN SSUH2 HOMOLOG"/>
    <property type="match status" value="1"/>
</dbReference>
<accession>A0A5A7RB77</accession>
<dbReference type="OrthoDB" id="3355217at2759"/>
<dbReference type="SUPFAM" id="SSF57938">
    <property type="entry name" value="DnaJ/Hsp40 cysteine-rich domain"/>
    <property type="match status" value="1"/>
</dbReference>
<proteinExistence type="predicted"/>
<dbReference type="AlphaFoldDB" id="A0A5A7RB77"/>
<dbReference type="InterPro" id="IPR036410">
    <property type="entry name" value="HSP_DnaJ_Cys-rich_dom_sf"/>
</dbReference>
<gene>
    <name evidence="1" type="ORF">STAS_32130</name>
</gene>
<reference evidence="2" key="1">
    <citation type="journal article" date="2019" name="Curr. Biol.">
        <title>Genome Sequence of Striga asiatica Provides Insight into the Evolution of Plant Parasitism.</title>
        <authorList>
            <person name="Yoshida S."/>
            <person name="Kim S."/>
            <person name="Wafula E.K."/>
            <person name="Tanskanen J."/>
            <person name="Kim Y.M."/>
            <person name="Honaas L."/>
            <person name="Yang Z."/>
            <person name="Spallek T."/>
            <person name="Conn C.E."/>
            <person name="Ichihashi Y."/>
            <person name="Cheong K."/>
            <person name="Cui S."/>
            <person name="Der J.P."/>
            <person name="Gundlach H."/>
            <person name="Jiao Y."/>
            <person name="Hori C."/>
            <person name="Ishida J.K."/>
            <person name="Kasahara H."/>
            <person name="Kiba T."/>
            <person name="Kim M.S."/>
            <person name="Koo N."/>
            <person name="Laohavisit A."/>
            <person name="Lee Y.H."/>
            <person name="Lumba S."/>
            <person name="McCourt P."/>
            <person name="Mortimer J.C."/>
            <person name="Mutuku J.M."/>
            <person name="Nomura T."/>
            <person name="Sasaki-Sekimoto Y."/>
            <person name="Seto Y."/>
            <person name="Wang Y."/>
            <person name="Wakatake T."/>
            <person name="Sakakibara H."/>
            <person name="Demura T."/>
            <person name="Yamaguchi S."/>
            <person name="Yoneyama K."/>
            <person name="Manabe R.I."/>
            <person name="Nelson D.C."/>
            <person name="Schulman A.H."/>
            <person name="Timko M.P."/>
            <person name="dePamphilis C.W."/>
            <person name="Choi D."/>
            <person name="Shirasu K."/>
        </authorList>
    </citation>
    <scope>NUCLEOTIDE SEQUENCE [LARGE SCALE GENOMIC DNA]</scope>
    <source>
        <strain evidence="2">cv. UVA1</strain>
    </source>
</reference>
<name>A0A5A7RB77_STRAF</name>